<reference evidence="1 2" key="1">
    <citation type="submission" date="2023-01" db="EMBL/GenBank/DDBJ databases">
        <title>Psychroserpens ponticola sp. nov., isolated from seawater.</title>
        <authorList>
            <person name="Kristyanto S."/>
            <person name="Jung J."/>
            <person name="Kim J.M."/>
            <person name="Jeon C.O."/>
        </authorList>
    </citation>
    <scope>NUCLEOTIDE SEQUENCE [LARGE SCALE GENOMIC DNA]</scope>
    <source>
        <strain evidence="1 2">MSW6</strain>
    </source>
</reference>
<evidence type="ECO:0000313" key="1">
    <source>
        <dbReference type="EMBL" id="WCO00346.1"/>
    </source>
</evidence>
<dbReference type="EMBL" id="CP116221">
    <property type="protein sequence ID" value="WCO00346.1"/>
    <property type="molecule type" value="Genomic_DNA"/>
</dbReference>
<dbReference type="Pfam" id="PF13585">
    <property type="entry name" value="CHU_C"/>
    <property type="match status" value="1"/>
</dbReference>
<sequence length="1874" mass="207868">MNTTLAQQISTDSSQTLEALIQANLGQGCVEISNISSSVNGQFDSLDSFGSFNKANSNFPFENGIILSTGSISSAGNSFNPNNLNEGSNNWPTDPDLETNLGVTNTLNATSIEFDFVSAGNLIAFNYILASEEYNTSFPCQYSDGFAFLIKKSDTPDPFENIALVPGTSIPVNTNTIHDEVVGFCDGQNAQYFEGYNVGDTNYNGRTKVLTARVNDISPNVSYRIKLIIADQTDRNYDSAVFIEGTSTLATVDLGEDIDTCGQSVLLNGDVQNSLASYQWFENNLPIAGANDSTFQATNSGTYRVEIDLQINSSSCIIEDEINIVLDNEQNVDAITNFIRCDDASNDGHEIFDLATKDNEVINAVSSGNYDISYHLTNAGALTETATITGPYQNITNPQTIYVRIEDIDTECLAYSTFDLVVNNAPIYIEPSDLEICDDGVSDGITTINLDTKTDEITAGNTNLLISYHSTQEEADLNQNEILSPYTNTNAFETLFIRIEDATSGCVNTTEMNIQVLENPIINQEVQWINACETDGDGFEFFNLTSVVDEILLGLTGVSYSFYETLIDAQEGINVIPNTTAYQNTTPFFQLVYITVTNDVTGCSSIMSIELHTNIVESGFNTNDFGVCDDASNDEIADFNLNDVRTAILASYVGFDISFFENENDQLNNSNALDQDVPYTATSISTIIYITATIDSCDQFNSIELVIHPAIKIQPLESVEYCDTDFDGSTSIFLPSFNDYVSFGIDFPSVKYYITEQNAIDNENVLPQNYTNTVNPITLYTRVANTQTTCYDISSLEILVIDPPIVMQPSDIIICDDDQDGYSIVDLENRIPEIVSDTTDLLFTFHTTFEDADFGTNSISTPESYNTQTETVFVRIESLITTCHIIVNFDVIINTLPVFIPISNFITCESDDDGINDFVFNLKDDEILNGQLGKQVLYFETAQDAINRSNIIDKNITYQNASNPQTIHVRVENLTDIDCFGTSSLILNVTPFPLFNQPVSYDVCDDISNDGFENFDLTQKVTEVSNNIPESLDISFHQSYSDANLDLNELPLNYTNITNPQLLYVRIENGSFCHSLSTFLLNVVQVPEINSAPDLISCDNDFDGIVSFDLTQIESNVLDVRIDDINISYHETLENAENSSGTILDPDNYTNTSNPQTVYIKVTNTLSNCYSIQPINLSVNLPPLINAFQEYQICYNSTSSFDLNDINFIIVNDDTDVVFSYYQSLSDAQNSANALDTNYTYSTSNDTIFSRIEYATTGCFYIYPFELIINPLPIANQPPGLQACDDISNDEIENFNLFSVNNAVLGSQDSNDFTVTYFNTQAEADIGNSPVTYNYTGQDGEIIFARIENNSTGCYNLTQFNLIVNIHPKEPSQITNCDTDYDGFTPFDLTQAESELFDIVNPDNIISYFESIDDLQNDINSIGNPSNYINITSPQTIYIKIFNTIANCYTHVPLELDVNLPPAIDPLDEFELCDNGDDTVTLSDINSKLLTQSANAFIVYYSTEFDAINQTNPLDDNYEYQSTNDTVFARVEFSTTHCFHIHEFNLIVNLLPIANTPNNLEACDDDYDGLYFFDLSSQNFTVLNGQNPNDFTVSYYGNLLSAEDNIDALNTIYVAINNETIYVRVENNTTGCYDITSFQIIIHPKPIANIGSQVICLENLPLTISANTNQIGDTYLWSTNQTSPEIEIVDIGTYSVTITSPFGCETTEVFTVTESEAATITVTESIDFSDPNNVIVTVDGIGNYMYQLGDDEPQLSNVFENVSLGYHTLTIIDLNGCASITKDIVVIDAPKFMTPNEDGRFDTWHITGVETLPGTIIYIFDRYGKLIKTLTSNSPGWNGTYNGSVMPNSDYWYIAKVKDGEKSFEVKGHFSLRL</sequence>
<gene>
    <name evidence="1" type="ORF">MUN68_009705</name>
</gene>
<evidence type="ECO:0000313" key="2">
    <source>
        <dbReference type="Proteomes" id="UP001202717"/>
    </source>
</evidence>
<dbReference type="NCBIfam" id="NF038133">
    <property type="entry name" value="choice_anch_L"/>
    <property type="match status" value="1"/>
</dbReference>
<proteinExistence type="predicted"/>
<organism evidence="1 2">
    <name type="scientific">Psychroserpens ponticola</name>
    <dbReference type="NCBI Taxonomy" id="2932268"/>
    <lineage>
        <taxon>Bacteria</taxon>
        <taxon>Pseudomonadati</taxon>
        <taxon>Bacteroidota</taxon>
        <taxon>Flavobacteriia</taxon>
        <taxon>Flavobacteriales</taxon>
        <taxon>Flavobacteriaceae</taxon>
        <taxon>Psychroserpens</taxon>
    </lineage>
</organism>
<accession>A0ABY7RVS0</accession>
<dbReference type="InterPro" id="IPR026341">
    <property type="entry name" value="T9SS_type_B"/>
</dbReference>
<dbReference type="Proteomes" id="UP001202717">
    <property type="component" value="Chromosome"/>
</dbReference>
<keyword evidence="2" id="KW-1185">Reference proteome</keyword>
<dbReference type="InterPro" id="IPR049804">
    <property type="entry name" value="Choice_anch_L"/>
</dbReference>
<dbReference type="NCBIfam" id="TIGR04131">
    <property type="entry name" value="Bac_Flav_CTERM"/>
    <property type="match status" value="1"/>
</dbReference>
<name>A0ABY7RVS0_9FLAO</name>
<dbReference type="RefSeq" id="WP_249997111.1">
    <property type="nucleotide sequence ID" value="NZ_CP116221.1"/>
</dbReference>
<protein>
    <submittedName>
        <fullName evidence="1">Choice-of-anchor L domain-containing protein</fullName>
    </submittedName>
</protein>